<dbReference type="EMBL" id="MVJN01000003">
    <property type="protein sequence ID" value="RAP37449.1"/>
    <property type="molecule type" value="Genomic_DNA"/>
</dbReference>
<keyword evidence="1" id="KW-0472">Membrane</keyword>
<dbReference type="Proteomes" id="UP000249458">
    <property type="component" value="Unassembled WGS sequence"/>
</dbReference>
<dbReference type="InterPro" id="IPR050879">
    <property type="entry name" value="Acyltransferase_3"/>
</dbReference>
<feature type="transmembrane region" description="Helical" evidence="1">
    <location>
        <begin position="233"/>
        <end position="252"/>
    </location>
</feature>
<evidence type="ECO:0000256" key="1">
    <source>
        <dbReference type="SAM" id="Phobius"/>
    </source>
</evidence>
<feature type="transmembrane region" description="Helical" evidence="1">
    <location>
        <begin position="106"/>
        <end position="128"/>
    </location>
</feature>
<evidence type="ECO:0000259" key="2">
    <source>
        <dbReference type="Pfam" id="PF01757"/>
    </source>
</evidence>
<dbReference type="PANTHER" id="PTHR23028">
    <property type="entry name" value="ACETYLTRANSFERASE"/>
    <property type="match status" value="1"/>
</dbReference>
<feature type="transmembrane region" description="Helical" evidence="1">
    <location>
        <begin position="58"/>
        <end position="85"/>
    </location>
</feature>
<keyword evidence="1" id="KW-1133">Transmembrane helix</keyword>
<evidence type="ECO:0000313" key="4">
    <source>
        <dbReference type="Proteomes" id="UP000249458"/>
    </source>
</evidence>
<dbReference type="AlphaFoldDB" id="A0A364LL28"/>
<reference evidence="3 4" key="1">
    <citation type="submission" date="2017-02" db="EMBL/GenBank/DDBJ databases">
        <title>Legionella quilivanii strain from human: case report and whole genome sequencing analysis.</title>
        <authorList>
            <person name="Lalancette C."/>
            <person name="Leduc J.-M."/>
            <person name="Levesque S."/>
            <person name="Fournier E."/>
            <person name="Saoud J."/>
            <person name="Faucher S.P."/>
            <person name="Bernard K."/>
            <person name="Martineau C."/>
            <person name="Longtin J."/>
        </authorList>
    </citation>
    <scope>NUCLEOTIDE SEQUENCE [LARGE SCALE GENOMIC DNA]</scope>
    <source>
        <strain evidence="3 4">ID143958</strain>
    </source>
</reference>
<feature type="transmembrane region" description="Helical" evidence="1">
    <location>
        <begin position="20"/>
        <end position="38"/>
    </location>
</feature>
<feature type="domain" description="Acyltransferase 3" evidence="2">
    <location>
        <begin position="11"/>
        <end position="347"/>
    </location>
</feature>
<dbReference type="PANTHER" id="PTHR23028:SF53">
    <property type="entry name" value="ACYL_TRANSF_3 DOMAIN-CONTAINING PROTEIN"/>
    <property type="match status" value="1"/>
</dbReference>
<comment type="caution">
    <text evidence="3">The sequence shown here is derived from an EMBL/GenBank/DDBJ whole genome shotgun (WGS) entry which is preliminary data.</text>
</comment>
<dbReference type="InterPro" id="IPR002656">
    <property type="entry name" value="Acyl_transf_3_dom"/>
</dbReference>
<protein>
    <recommendedName>
        <fullName evidence="2">Acyltransferase 3 domain-containing protein</fullName>
    </recommendedName>
</protein>
<organism evidence="3 4">
    <name type="scientific">Legionella quinlivanii</name>
    <dbReference type="NCBI Taxonomy" id="45073"/>
    <lineage>
        <taxon>Bacteria</taxon>
        <taxon>Pseudomonadati</taxon>
        <taxon>Pseudomonadota</taxon>
        <taxon>Gammaproteobacteria</taxon>
        <taxon>Legionellales</taxon>
        <taxon>Legionellaceae</taxon>
        <taxon>Legionella</taxon>
    </lineage>
</organism>
<dbReference type="GO" id="GO:0016747">
    <property type="term" value="F:acyltransferase activity, transferring groups other than amino-acyl groups"/>
    <property type="evidence" value="ECO:0007669"/>
    <property type="project" value="InterPro"/>
</dbReference>
<feature type="transmembrane region" description="Helical" evidence="1">
    <location>
        <begin position="330"/>
        <end position="354"/>
    </location>
</feature>
<sequence>MKMMKEVKHFKALDGARGYAALIVTIYHAILHFSLPLIPNVLEPSITDLHGQAVLEKLILTFLNGGTAVLLFYVLSGFVLHYSLLAARELNHKEIGLFVIRRLFRLYPAIFFCMLVMYTGTHFISLFWPNFPVLDAFETMKNALLYKITVHGPSTSIQIELLATPFILFMAVIYCRYSVIMALVLWIFSMEAIQQPALTLHLPNMSSNLFAFMTGMLMATPEMKIIFQKNYQGSTIVLILLFALLGRALLPVAAIPGFFFQVICLAIFISLIAYGGQSTFVHRFLENKYSQFLGKISYSYYLLNVAVMWVFVFSPYTLANTDEFSQSPFFYGFVYAFLIMALSIPFAYISYMYVEKPFIRFGKYLTEQLRQPSLSIREFFFPVKSDIADLNDSIILEKL</sequence>
<keyword evidence="1" id="KW-0812">Transmembrane</keyword>
<gene>
    <name evidence="3" type="ORF">B1207_04555</name>
</gene>
<feature type="transmembrane region" description="Helical" evidence="1">
    <location>
        <begin position="298"/>
        <end position="318"/>
    </location>
</feature>
<proteinExistence type="predicted"/>
<dbReference type="GO" id="GO:0000271">
    <property type="term" value="P:polysaccharide biosynthetic process"/>
    <property type="evidence" value="ECO:0007669"/>
    <property type="project" value="TreeGrafter"/>
</dbReference>
<feature type="transmembrane region" description="Helical" evidence="1">
    <location>
        <begin position="166"/>
        <end position="188"/>
    </location>
</feature>
<evidence type="ECO:0000313" key="3">
    <source>
        <dbReference type="EMBL" id="RAP37449.1"/>
    </source>
</evidence>
<dbReference type="GO" id="GO:0016020">
    <property type="term" value="C:membrane"/>
    <property type="evidence" value="ECO:0007669"/>
    <property type="project" value="TreeGrafter"/>
</dbReference>
<feature type="transmembrane region" description="Helical" evidence="1">
    <location>
        <begin position="258"/>
        <end position="277"/>
    </location>
</feature>
<name>A0A364LL28_9GAMM</name>
<accession>A0A364LL28</accession>
<dbReference type="Pfam" id="PF01757">
    <property type="entry name" value="Acyl_transf_3"/>
    <property type="match status" value="1"/>
</dbReference>